<dbReference type="STRING" id="595434.RISK_005455"/>
<keyword evidence="1" id="KW-0732">Signal</keyword>
<dbReference type="InterPro" id="IPR000917">
    <property type="entry name" value="Sulfatase_N"/>
</dbReference>
<keyword evidence="4" id="KW-1185">Reference proteome</keyword>
<dbReference type="InterPro" id="IPR052701">
    <property type="entry name" value="GAG_Ulvan_Degrading_Sulfatases"/>
</dbReference>
<dbReference type="EMBL" id="LECT01000044">
    <property type="protein sequence ID" value="KLU02389.1"/>
    <property type="molecule type" value="Genomic_DNA"/>
</dbReference>
<evidence type="ECO:0000313" key="3">
    <source>
        <dbReference type="EMBL" id="KLU02389.1"/>
    </source>
</evidence>
<gene>
    <name evidence="3" type="ORF">RISK_005455</name>
</gene>
<accession>A0A0J1EA87</accession>
<reference evidence="3" key="1">
    <citation type="submission" date="2015-05" db="EMBL/GenBank/DDBJ databases">
        <title>Permanent draft genome of Rhodopirellula islandicus K833.</title>
        <authorList>
            <person name="Kizina J."/>
            <person name="Richter M."/>
            <person name="Glockner F.O."/>
            <person name="Harder J."/>
        </authorList>
    </citation>
    <scope>NUCLEOTIDE SEQUENCE [LARGE SCALE GENOMIC DNA]</scope>
    <source>
        <strain evidence="3">K833</strain>
    </source>
</reference>
<dbReference type="Pfam" id="PF00884">
    <property type="entry name" value="Sulfatase"/>
    <property type="match status" value="1"/>
</dbReference>
<comment type="caution">
    <text evidence="3">The sequence shown here is derived from an EMBL/GenBank/DDBJ whole genome shotgun (WGS) entry which is preliminary data.</text>
</comment>
<evidence type="ECO:0000259" key="2">
    <source>
        <dbReference type="Pfam" id="PF00884"/>
    </source>
</evidence>
<organism evidence="3 4">
    <name type="scientific">Rhodopirellula islandica</name>
    <dbReference type="NCBI Taxonomy" id="595434"/>
    <lineage>
        <taxon>Bacteria</taxon>
        <taxon>Pseudomonadati</taxon>
        <taxon>Planctomycetota</taxon>
        <taxon>Planctomycetia</taxon>
        <taxon>Pirellulales</taxon>
        <taxon>Pirellulaceae</taxon>
        <taxon>Rhodopirellula</taxon>
    </lineage>
</organism>
<dbReference type="InterPro" id="IPR017850">
    <property type="entry name" value="Alkaline_phosphatase_core_sf"/>
</dbReference>
<feature type="chain" id="PRO_5005250099" evidence="1">
    <location>
        <begin position="25"/>
        <end position="468"/>
    </location>
</feature>
<evidence type="ECO:0000256" key="1">
    <source>
        <dbReference type="SAM" id="SignalP"/>
    </source>
</evidence>
<dbReference type="AlphaFoldDB" id="A0A0J1EA87"/>
<dbReference type="RefSeq" id="WP_047816464.1">
    <property type="nucleotide sequence ID" value="NZ_LECT01000044.1"/>
</dbReference>
<dbReference type="Proteomes" id="UP000036367">
    <property type="component" value="Unassembled WGS sequence"/>
</dbReference>
<evidence type="ECO:0000313" key="4">
    <source>
        <dbReference type="Proteomes" id="UP000036367"/>
    </source>
</evidence>
<dbReference type="PATRIC" id="fig|595434.4.peg.5181"/>
<dbReference type="PANTHER" id="PTHR43751:SF1">
    <property type="entry name" value="SULFATASE ATSG-RELATED"/>
    <property type="match status" value="1"/>
</dbReference>
<proteinExistence type="predicted"/>
<dbReference type="EC" id="3.1.6.6" evidence="3"/>
<feature type="signal peptide" evidence="1">
    <location>
        <begin position="1"/>
        <end position="24"/>
    </location>
</feature>
<dbReference type="SUPFAM" id="SSF53649">
    <property type="entry name" value="Alkaline phosphatase-like"/>
    <property type="match status" value="1"/>
</dbReference>
<dbReference type="CDD" id="cd16027">
    <property type="entry name" value="SGSH"/>
    <property type="match status" value="1"/>
</dbReference>
<keyword evidence="3" id="KW-0378">Hydrolase</keyword>
<name>A0A0J1EA87_RHOIS</name>
<sequence>MNRFLLAAAAFVIALICTQKTSIANEQPNLVFVIADDCTFRDIGCYGGQAHTPRIDALAEEGMRLTRCFQSVAMCSPTRHSIYCGQYPVKSGAYPNHTFVPDGTASVVQFLKPLGYQVAQSGKKHIAPPSVFDWEHLPGNSNPNFEAVEEFVKGCSETEQPFCLFLCSNEPHTPWNKGDASRYDPATLELPPYILDTPETREGMSRYLAEITYFDSQVGEAIDLLDQYKVADNTLLIVVSEQGNSMPFAKWTCYDSGLQSGCIVRWPGHVDAGSTNDAMIEYIDFLPTWIEVAGGDLSSDAAAKLDGKSLLPVLAGKPTHKELVFGEMTTRGINNGSDHYGIRSVRSDRYKYIWNFTPEVTFQNACTNSKEFVSWVREADAGNSQAIELVQRYTQRPEIEFYDLTVDPLEMNNLANDPAQQDIMRSMRQELDRWMQHCGDQGQATELDALNHMKRGQPKRTKKRAKSS</sequence>
<feature type="domain" description="Sulfatase N-terminal" evidence="2">
    <location>
        <begin position="28"/>
        <end position="294"/>
    </location>
</feature>
<protein>
    <submittedName>
        <fullName evidence="3">Choline-sulfatase</fullName>
        <ecNumber evidence="3">3.1.6.6</ecNumber>
    </submittedName>
</protein>
<dbReference type="PANTHER" id="PTHR43751">
    <property type="entry name" value="SULFATASE"/>
    <property type="match status" value="1"/>
</dbReference>
<dbReference type="OrthoDB" id="9803751at2"/>
<dbReference type="GO" id="GO:0047753">
    <property type="term" value="F:choline-sulfatase activity"/>
    <property type="evidence" value="ECO:0007669"/>
    <property type="project" value="UniProtKB-EC"/>
</dbReference>
<dbReference type="Gene3D" id="3.40.720.10">
    <property type="entry name" value="Alkaline Phosphatase, subunit A"/>
    <property type="match status" value="1"/>
</dbReference>